<dbReference type="EMBL" id="JBHUPE010000006">
    <property type="protein sequence ID" value="MFD2905396.1"/>
    <property type="molecule type" value="Genomic_DNA"/>
</dbReference>
<proteinExistence type="predicted"/>
<protein>
    <recommendedName>
        <fullName evidence="3">Auto-transporter adhesin head GIN domain-containing protein</fullName>
    </recommendedName>
</protein>
<gene>
    <name evidence="1" type="ORF">ACFS6I_15765</name>
</gene>
<comment type="caution">
    <text evidence="1">The sequence shown here is derived from an EMBL/GenBank/DDBJ whole genome shotgun (WGS) entry which is preliminary data.</text>
</comment>
<evidence type="ECO:0000313" key="1">
    <source>
        <dbReference type="EMBL" id="MFD2905396.1"/>
    </source>
</evidence>
<evidence type="ECO:0008006" key="3">
    <source>
        <dbReference type="Google" id="ProtNLM"/>
    </source>
</evidence>
<keyword evidence="2" id="KW-1185">Reference proteome</keyword>
<reference evidence="2" key="1">
    <citation type="journal article" date="2019" name="Int. J. Syst. Evol. Microbiol.">
        <title>The Global Catalogue of Microorganisms (GCM) 10K type strain sequencing project: providing services to taxonomists for standard genome sequencing and annotation.</title>
        <authorList>
            <consortium name="The Broad Institute Genomics Platform"/>
            <consortium name="The Broad Institute Genome Sequencing Center for Infectious Disease"/>
            <person name="Wu L."/>
            <person name="Ma J."/>
        </authorList>
    </citation>
    <scope>NUCLEOTIDE SEQUENCE [LARGE SCALE GENOMIC DNA]</scope>
    <source>
        <strain evidence="2">KCTC 22209</strain>
    </source>
</reference>
<sequence length="287" mass="32352">MKLSTKLLIGLGIALLIIPTVTTSYIVGHNSIDINVYNKILNQEGKDPNTKDTYLKTVKSNNFKKVSITGSDSLNYIIPIRLYVIKSDKHAVKIAKEDAERLTIKSDENGQLSIKFNFYGNYYNTPIYIFTPNLEQIDLTNLMVNEFSTKQDELTIVGNKLSGFVMNNGTQINKLNFILKYSQFAINNGEQDSPPVSFNLNHLNFDLDSSNVNFAKNNYESVQIKAKDSQLYFVGENEGRYLKNMNLETIGASTIGFNDYQIGALSGKLSDETKTDFTLSTLRKFLK</sequence>
<dbReference type="Proteomes" id="UP001597509">
    <property type="component" value="Unassembled WGS sequence"/>
</dbReference>
<evidence type="ECO:0000313" key="2">
    <source>
        <dbReference type="Proteomes" id="UP001597509"/>
    </source>
</evidence>
<accession>A0ABW5YYQ6</accession>
<organism evidence="1 2">
    <name type="scientific">Sphingobacterium anhuiense</name>
    <dbReference type="NCBI Taxonomy" id="493780"/>
    <lineage>
        <taxon>Bacteria</taxon>
        <taxon>Pseudomonadati</taxon>
        <taxon>Bacteroidota</taxon>
        <taxon>Sphingobacteriia</taxon>
        <taxon>Sphingobacteriales</taxon>
        <taxon>Sphingobacteriaceae</taxon>
        <taxon>Sphingobacterium</taxon>
    </lineage>
</organism>
<dbReference type="RefSeq" id="WP_380922018.1">
    <property type="nucleotide sequence ID" value="NZ_JBHUPE010000006.1"/>
</dbReference>
<name>A0ABW5YYQ6_9SPHI</name>